<gene>
    <name evidence="2" type="ORF">IBL26_00125</name>
</gene>
<evidence type="ECO:0000313" key="2">
    <source>
        <dbReference type="EMBL" id="MBC9205222.1"/>
    </source>
</evidence>
<keyword evidence="3" id="KW-1185">Reference proteome</keyword>
<evidence type="ECO:0000256" key="1">
    <source>
        <dbReference type="SAM" id="MobiDB-lite"/>
    </source>
</evidence>
<protein>
    <recommendedName>
        <fullName evidence="4">SH3b domain-containing protein</fullName>
    </recommendedName>
</protein>
<reference evidence="2 3" key="1">
    <citation type="journal article" date="2013" name="Int. J. Syst. Evol. Microbiol.">
        <title>Roseomonas aerophila sp. nov., isolated from air.</title>
        <authorList>
            <person name="Kim S.J."/>
            <person name="Weon H.Y."/>
            <person name="Ahn J.H."/>
            <person name="Hong S.B."/>
            <person name="Seok S.J."/>
            <person name="Whang K.S."/>
            <person name="Kwon S.W."/>
        </authorList>
    </citation>
    <scope>NUCLEOTIDE SEQUENCE [LARGE SCALE GENOMIC DNA]</scope>
    <source>
        <strain evidence="2 3">NBRC 108923</strain>
    </source>
</reference>
<sequence length="161" mass="15551">MAYPVYVGGNSGWDAGAVIAGGLVAGATAGLVAGAVSNANAPPAVIVAAPAPSAATAAPAAADQARQSADAAQSAASEAQQAARQAQSAAAAAAPQPASPPPAPTPPGARYALGTRFAQLPEGCQPERIGPISFDHCGQDWLQPVMEGGTVAWIAVPPPLG</sequence>
<organism evidence="2 3">
    <name type="scientific">Teichococcus aerophilus</name>
    <dbReference type="NCBI Taxonomy" id="1224513"/>
    <lineage>
        <taxon>Bacteria</taxon>
        <taxon>Pseudomonadati</taxon>
        <taxon>Pseudomonadota</taxon>
        <taxon>Alphaproteobacteria</taxon>
        <taxon>Acetobacterales</taxon>
        <taxon>Roseomonadaceae</taxon>
        <taxon>Roseomonas</taxon>
    </lineage>
</organism>
<evidence type="ECO:0000313" key="3">
    <source>
        <dbReference type="Proteomes" id="UP000626026"/>
    </source>
</evidence>
<dbReference type="EMBL" id="JACTVA010000001">
    <property type="protein sequence ID" value="MBC9205222.1"/>
    <property type="molecule type" value="Genomic_DNA"/>
</dbReference>
<name>A0ABR7RGD6_9PROT</name>
<proteinExistence type="predicted"/>
<accession>A0ABR7RGD6</accession>
<evidence type="ECO:0008006" key="4">
    <source>
        <dbReference type="Google" id="ProtNLM"/>
    </source>
</evidence>
<feature type="compositionally biased region" description="Low complexity" evidence="1">
    <location>
        <begin position="56"/>
        <end position="96"/>
    </location>
</feature>
<comment type="caution">
    <text evidence="2">The sequence shown here is derived from an EMBL/GenBank/DDBJ whole genome shotgun (WGS) entry which is preliminary data.</text>
</comment>
<feature type="compositionally biased region" description="Pro residues" evidence="1">
    <location>
        <begin position="97"/>
        <end position="107"/>
    </location>
</feature>
<dbReference type="Proteomes" id="UP000626026">
    <property type="component" value="Unassembled WGS sequence"/>
</dbReference>
<feature type="region of interest" description="Disordered" evidence="1">
    <location>
        <begin position="56"/>
        <end position="111"/>
    </location>
</feature>